<dbReference type="Proteomes" id="UP000029120">
    <property type="component" value="Chromosome 1"/>
</dbReference>
<feature type="compositionally biased region" description="Low complexity" evidence="1">
    <location>
        <begin position="251"/>
        <end position="268"/>
    </location>
</feature>
<proteinExistence type="predicted"/>
<dbReference type="Gramene" id="KFK44755">
    <property type="protein sequence ID" value="KFK44755"/>
    <property type="gene ID" value="AALP_AA1G298600"/>
</dbReference>
<dbReference type="eggNOG" id="ENOG502QUM1">
    <property type="taxonomic scope" value="Eukaryota"/>
</dbReference>
<feature type="region of interest" description="Disordered" evidence="1">
    <location>
        <begin position="483"/>
        <end position="544"/>
    </location>
</feature>
<dbReference type="PANTHER" id="PTHR34367:SF8">
    <property type="entry name" value="BNACNNG25400D PROTEIN"/>
    <property type="match status" value="1"/>
</dbReference>
<feature type="compositionally biased region" description="Basic and acidic residues" evidence="1">
    <location>
        <begin position="68"/>
        <end position="84"/>
    </location>
</feature>
<feature type="compositionally biased region" description="Acidic residues" evidence="1">
    <location>
        <begin position="126"/>
        <end position="141"/>
    </location>
</feature>
<sequence>MGCCFSKKTPNGTVKSPDPNKSAITIPLKPETEAQEKKIEIEESKPSNEEENLKTRKEVFVIKHRKSHELSKTTDPEDSPEKSTDSNQNPVDVDAILIQCGRLSRSNSAAAKTRRYSGSKRSFDGGDAEEADVEDGGEEEEAERRIHRNRNRGGESPRDRRRRTPSREREDSKGYRSGSRERGSSGGGSRRVSRSPGRRSEINVKPTGSVSSVNSSDNNRPTRFVSVPATEKSNNGGDPSIKRIAVKRNVASPRSQSPARAASQPSPSKLSRKNERSPYRRNPLGEIDVNSMQGDKLGSNCNKRMMKTENESHGLAQKLNTKTVRQAPIRRSASPIRVIKEQQQEAVEECKIVLTSVAEFPKPQTVSRSRSLRKSRDFDFSPEVLLSNNIESNNNTAVAAAAAALPSYTALLLEDIQNFTQKSVIVNTIPSSISKACSIVEAVGDLNSTTKKHQRTESNNFTSALAKNADLTEPRFEKYVTVKRGSSSMEEMEPQESSGSNSFTGSSGVVQQSPSWEPNSAESTDRVSVRSKKQERDRSPLGLNVEKQEFDPLMKNGIGVGHKRVALVGSTQVRVAAVSM</sequence>
<feature type="compositionally biased region" description="Basic and acidic residues" evidence="1">
    <location>
        <begin position="165"/>
        <end position="183"/>
    </location>
</feature>
<evidence type="ECO:0000313" key="3">
    <source>
        <dbReference type="Proteomes" id="UP000029120"/>
    </source>
</evidence>
<dbReference type="OrthoDB" id="1927466at2759"/>
<dbReference type="OMA" id="MLVFNDD"/>
<evidence type="ECO:0000313" key="2">
    <source>
        <dbReference type="EMBL" id="KFK44755.1"/>
    </source>
</evidence>
<dbReference type="AlphaFoldDB" id="A0A087HRK3"/>
<accession>A0A087HRK3</accession>
<name>A0A087HRK3_ARAAL</name>
<feature type="compositionally biased region" description="Basic and acidic residues" evidence="1">
    <location>
        <begin position="523"/>
        <end position="539"/>
    </location>
</feature>
<protein>
    <submittedName>
        <fullName evidence="2">Uncharacterized protein</fullName>
    </submittedName>
</protein>
<feature type="compositionally biased region" description="Polar residues" evidence="1">
    <location>
        <begin position="509"/>
        <end position="522"/>
    </location>
</feature>
<dbReference type="EMBL" id="CM002869">
    <property type="protein sequence ID" value="KFK44755.1"/>
    <property type="molecule type" value="Genomic_DNA"/>
</dbReference>
<feature type="compositionally biased region" description="Low complexity" evidence="1">
    <location>
        <begin position="485"/>
        <end position="508"/>
    </location>
</feature>
<gene>
    <name evidence="2" type="ordered locus">AALP_Aa1g298600</name>
</gene>
<feature type="compositionally biased region" description="Low complexity" evidence="1">
    <location>
        <begin position="209"/>
        <end position="219"/>
    </location>
</feature>
<keyword evidence="3" id="KW-1185">Reference proteome</keyword>
<reference evidence="3" key="1">
    <citation type="journal article" date="2015" name="Nat. Plants">
        <title>Genome expansion of Arabis alpina linked with retrotransposition and reduced symmetric DNA methylation.</title>
        <authorList>
            <person name="Willing E.M."/>
            <person name="Rawat V."/>
            <person name="Mandakova T."/>
            <person name="Maumus F."/>
            <person name="James G.V."/>
            <person name="Nordstroem K.J."/>
            <person name="Becker C."/>
            <person name="Warthmann N."/>
            <person name="Chica C."/>
            <person name="Szarzynska B."/>
            <person name="Zytnicki M."/>
            <person name="Albani M.C."/>
            <person name="Kiefer C."/>
            <person name="Bergonzi S."/>
            <person name="Castaings L."/>
            <person name="Mateos J.L."/>
            <person name="Berns M.C."/>
            <person name="Bujdoso N."/>
            <person name="Piofczyk T."/>
            <person name="de Lorenzo L."/>
            <person name="Barrero-Sicilia C."/>
            <person name="Mateos I."/>
            <person name="Piednoel M."/>
            <person name="Hagmann J."/>
            <person name="Chen-Min-Tao R."/>
            <person name="Iglesias-Fernandez R."/>
            <person name="Schuster S.C."/>
            <person name="Alonso-Blanco C."/>
            <person name="Roudier F."/>
            <person name="Carbonero P."/>
            <person name="Paz-Ares J."/>
            <person name="Davis S.J."/>
            <person name="Pecinka A."/>
            <person name="Quesneville H."/>
            <person name="Colot V."/>
            <person name="Lysak M.A."/>
            <person name="Weigel D."/>
            <person name="Coupland G."/>
            <person name="Schneeberger K."/>
        </authorList>
    </citation>
    <scope>NUCLEOTIDE SEQUENCE [LARGE SCALE GENOMIC DNA]</scope>
    <source>
        <strain evidence="3">cv. Pajares</strain>
    </source>
</reference>
<feature type="region of interest" description="Disordered" evidence="1">
    <location>
        <begin position="1"/>
        <end position="295"/>
    </location>
</feature>
<evidence type="ECO:0000256" key="1">
    <source>
        <dbReference type="SAM" id="MobiDB-lite"/>
    </source>
</evidence>
<organism evidence="2 3">
    <name type="scientific">Arabis alpina</name>
    <name type="common">Alpine rock-cress</name>
    <dbReference type="NCBI Taxonomy" id="50452"/>
    <lineage>
        <taxon>Eukaryota</taxon>
        <taxon>Viridiplantae</taxon>
        <taxon>Streptophyta</taxon>
        <taxon>Embryophyta</taxon>
        <taxon>Tracheophyta</taxon>
        <taxon>Spermatophyta</taxon>
        <taxon>Magnoliopsida</taxon>
        <taxon>eudicotyledons</taxon>
        <taxon>Gunneridae</taxon>
        <taxon>Pentapetalae</taxon>
        <taxon>rosids</taxon>
        <taxon>malvids</taxon>
        <taxon>Brassicales</taxon>
        <taxon>Brassicaceae</taxon>
        <taxon>Arabideae</taxon>
        <taxon>Arabis</taxon>
    </lineage>
</organism>
<dbReference type="PANTHER" id="PTHR34367">
    <property type="entry name" value="OS02G0734667 PROTEIN"/>
    <property type="match status" value="1"/>
</dbReference>
<dbReference type="InterPro" id="IPR040412">
    <property type="entry name" value="At1g65710-like"/>
</dbReference>
<feature type="compositionally biased region" description="Basic and acidic residues" evidence="1">
    <location>
        <begin position="30"/>
        <end position="61"/>
    </location>
</feature>